<sequence length="430" mass="45842">MRLTPPLPSPHANHILHHLLVPTTSTSSAASLHRTATSSAITHPPPSDHCCPSVSAPLSCSTHPGTHLALCCAAPLWTTVVVAVSFKEMSIYDPTPSGPRARTNFHLHRGALLMRPLSRPLNMQGALTSIYSTLAELRETKVPTNRLAFFQEGPPWSASAWGFFVAPSMAPRTKVKSTIANGPRPGEANPALHPPRAPPSRAPTSLRPAHGRPPRRHPASLVAAQPLAPCGEAVRASREPAPRQAPQPCYASAASASTLASARPASGPLPRAAPRQPLPASTSATGALHTGGLRATPRPCSRSNPTRPGSPRQPRTRAPPCEREDAPTPPTAASSQRPASLCLAACTRPHRDHVLRPPTPRSTHVQHRHKPGAPAKRLHRLANGPPHSHLRRARMNLHGVLNADGEHPVHIYLQALHTSSALHEVFSPQF</sequence>
<feature type="region of interest" description="Disordered" evidence="1">
    <location>
        <begin position="261"/>
        <end position="338"/>
    </location>
</feature>
<feature type="compositionally biased region" description="Pro residues" evidence="1">
    <location>
        <begin position="192"/>
        <end position="201"/>
    </location>
</feature>
<feature type="compositionally biased region" description="Basic residues" evidence="1">
    <location>
        <begin position="209"/>
        <end position="218"/>
    </location>
</feature>
<comment type="caution">
    <text evidence="2">The sequence shown here is derived from an EMBL/GenBank/DDBJ whole genome shotgun (WGS) entry which is preliminary data.</text>
</comment>
<gene>
    <name evidence="2" type="ORF">Taro_028307</name>
</gene>
<organism evidence="2 3">
    <name type="scientific">Colocasia esculenta</name>
    <name type="common">Wild taro</name>
    <name type="synonym">Arum esculentum</name>
    <dbReference type="NCBI Taxonomy" id="4460"/>
    <lineage>
        <taxon>Eukaryota</taxon>
        <taxon>Viridiplantae</taxon>
        <taxon>Streptophyta</taxon>
        <taxon>Embryophyta</taxon>
        <taxon>Tracheophyta</taxon>
        <taxon>Spermatophyta</taxon>
        <taxon>Magnoliopsida</taxon>
        <taxon>Liliopsida</taxon>
        <taxon>Araceae</taxon>
        <taxon>Aroideae</taxon>
        <taxon>Colocasieae</taxon>
        <taxon>Colocasia</taxon>
    </lineage>
</organism>
<protein>
    <submittedName>
        <fullName evidence="2">Uncharacterized protein</fullName>
    </submittedName>
</protein>
<feature type="compositionally biased region" description="Polar residues" evidence="1">
    <location>
        <begin position="27"/>
        <end position="41"/>
    </location>
</feature>
<feature type="region of interest" description="Disordered" evidence="1">
    <location>
        <begin position="175"/>
        <end position="226"/>
    </location>
</feature>
<keyword evidence="3" id="KW-1185">Reference proteome</keyword>
<reference evidence="2" key="1">
    <citation type="submission" date="2017-07" db="EMBL/GenBank/DDBJ databases">
        <title>Taro Niue Genome Assembly and Annotation.</title>
        <authorList>
            <person name="Atibalentja N."/>
            <person name="Keating K."/>
            <person name="Fields C.J."/>
        </authorList>
    </citation>
    <scope>NUCLEOTIDE SEQUENCE</scope>
    <source>
        <strain evidence="2">Niue_2</strain>
        <tissue evidence="2">Leaf</tissue>
    </source>
</reference>
<evidence type="ECO:0000313" key="2">
    <source>
        <dbReference type="EMBL" id="MQL95655.1"/>
    </source>
</evidence>
<evidence type="ECO:0000256" key="1">
    <source>
        <dbReference type="SAM" id="MobiDB-lite"/>
    </source>
</evidence>
<accession>A0A843VI90</accession>
<dbReference type="AlphaFoldDB" id="A0A843VI90"/>
<evidence type="ECO:0000313" key="3">
    <source>
        <dbReference type="Proteomes" id="UP000652761"/>
    </source>
</evidence>
<feature type="region of interest" description="Disordered" evidence="1">
    <location>
        <begin position="27"/>
        <end position="46"/>
    </location>
</feature>
<proteinExistence type="predicted"/>
<dbReference type="EMBL" id="NMUH01001816">
    <property type="protein sequence ID" value="MQL95655.1"/>
    <property type="molecule type" value="Genomic_DNA"/>
</dbReference>
<feature type="region of interest" description="Disordered" evidence="1">
    <location>
        <begin position="350"/>
        <end position="388"/>
    </location>
</feature>
<feature type="compositionally biased region" description="Basic residues" evidence="1">
    <location>
        <begin position="364"/>
        <end position="380"/>
    </location>
</feature>
<feature type="compositionally biased region" description="Low complexity" evidence="1">
    <location>
        <begin position="261"/>
        <end position="280"/>
    </location>
</feature>
<dbReference type="Proteomes" id="UP000652761">
    <property type="component" value="Unassembled WGS sequence"/>
</dbReference>
<name>A0A843VI90_COLES</name>